<feature type="compositionally biased region" description="Polar residues" evidence="1">
    <location>
        <begin position="353"/>
        <end position="373"/>
    </location>
</feature>
<sequence length="751" mass="84687">MAPGFMTSRILLLCLLNGVTYVSGLRASITRYEVWQDGQKQEVPGYRRPLQYVHSLRQPKNNPEHLNQFYKWQNSQRSLIKDSSHGQTLKQMMSHLWPQMSPVQPAPQRNNALVQPRGFKVSLDLPIFQQRQSNVSDPAVKGYDTQPKTKLRVQFQSGIGISEFQSPDGDSTKNSYVEKNIHGVSIPSLATPPAASVKQLKLTGGHAKNFKEPVNYFQSSYMAPEKQLSSIQTGLKWPIRQTAGEQIKKQPGSTWSNYADTGPKRTSQRPYQSIFTQPIDDKQSISTWQLNQHETPQQISQEPLVARQSLKLQRPDSTKPPSLPIVKYLEQLGFKTQTSPTRKDCDDQIVEPYSTQKQYLPPLQSNRRSQSQEYVGVGSPSGVQTQSSSGADIVTVLPKIQKADSDQDAGVQNLQLSFSFPFKNLLPNLSKSDGGYLKTKPESVGSLFTHYMEAKSQSNSRPTELTLSVLDIDDNHKKTNVHPERKWPILNLDIGHQQKKCPPSMPVHTKPAENEPNCPSWSQSRQAGQHETTRIQSWGPQKPKMGKPEFPVLAISKYLDHLTRPLNDKSQITQPKQSQSERIQSLYSLLKPTNVQDQTRPSVSRLFSSTHDISPFKPSSDLRQNVEMTHSSSDHPPLITYDLSPFNFPKLEAGPAKQPQTWQKPVSSPYLYQYNNGREASYDTTFETVPILSSMPSRYQSQKKLLEQYNYGPNQDRNGKHASIFDIDGGDTVFGQTYQSKWTGKNTAATP</sequence>
<name>A0AAV9R5X1_9TELE</name>
<feature type="compositionally biased region" description="Polar residues" evidence="1">
    <location>
        <begin position="517"/>
        <end position="539"/>
    </location>
</feature>
<evidence type="ECO:0000313" key="3">
    <source>
        <dbReference type="EMBL" id="KAK5605159.1"/>
    </source>
</evidence>
<keyword evidence="4" id="KW-1185">Reference proteome</keyword>
<dbReference type="EMBL" id="JAHHUM010002312">
    <property type="protein sequence ID" value="KAK5605159.1"/>
    <property type="molecule type" value="Genomic_DNA"/>
</dbReference>
<feature type="region of interest" description="Disordered" evidence="1">
    <location>
        <begin position="353"/>
        <end position="387"/>
    </location>
</feature>
<feature type="signal peptide" evidence="2">
    <location>
        <begin position="1"/>
        <end position="24"/>
    </location>
</feature>
<feature type="region of interest" description="Disordered" evidence="1">
    <location>
        <begin position="498"/>
        <end position="545"/>
    </location>
</feature>
<proteinExistence type="predicted"/>
<feature type="compositionally biased region" description="Polar residues" evidence="1">
    <location>
        <begin position="251"/>
        <end position="270"/>
    </location>
</feature>
<dbReference type="Proteomes" id="UP001311232">
    <property type="component" value="Unassembled WGS sequence"/>
</dbReference>
<reference evidence="3 4" key="1">
    <citation type="submission" date="2021-06" db="EMBL/GenBank/DDBJ databases">
        <authorList>
            <person name="Palmer J.M."/>
        </authorList>
    </citation>
    <scope>NUCLEOTIDE SEQUENCE [LARGE SCALE GENOMIC DNA]</scope>
    <source>
        <strain evidence="3 4">MEX-2019</strain>
        <tissue evidence="3">Muscle</tissue>
    </source>
</reference>
<comment type="caution">
    <text evidence="3">The sequence shown here is derived from an EMBL/GenBank/DDBJ whole genome shotgun (WGS) entry which is preliminary data.</text>
</comment>
<feature type="chain" id="PRO_5043530198" evidence="2">
    <location>
        <begin position="25"/>
        <end position="751"/>
    </location>
</feature>
<keyword evidence="2" id="KW-0732">Signal</keyword>
<evidence type="ECO:0000256" key="2">
    <source>
        <dbReference type="SAM" id="SignalP"/>
    </source>
</evidence>
<organism evidence="3 4">
    <name type="scientific">Crenichthys baileyi</name>
    <name type="common">White River springfish</name>
    <dbReference type="NCBI Taxonomy" id="28760"/>
    <lineage>
        <taxon>Eukaryota</taxon>
        <taxon>Metazoa</taxon>
        <taxon>Chordata</taxon>
        <taxon>Craniata</taxon>
        <taxon>Vertebrata</taxon>
        <taxon>Euteleostomi</taxon>
        <taxon>Actinopterygii</taxon>
        <taxon>Neopterygii</taxon>
        <taxon>Teleostei</taxon>
        <taxon>Neoteleostei</taxon>
        <taxon>Acanthomorphata</taxon>
        <taxon>Ovalentaria</taxon>
        <taxon>Atherinomorphae</taxon>
        <taxon>Cyprinodontiformes</taxon>
        <taxon>Goodeidae</taxon>
        <taxon>Crenichthys</taxon>
    </lineage>
</organism>
<accession>A0AAV9R5X1</accession>
<gene>
    <name evidence="3" type="ORF">CRENBAI_023304</name>
</gene>
<feature type="region of interest" description="Disordered" evidence="1">
    <location>
        <begin position="244"/>
        <end position="270"/>
    </location>
</feature>
<evidence type="ECO:0000256" key="1">
    <source>
        <dbReference type="SAM" id="MobiDB-lite"/>
    </source>
</evidence>
<protein>
    <submittedName>
        <fullName evidence="3">Uncharacterized protein</fullName>
    </submittedName>
</protein>
<dbReference type="AlphaFoldDB" id="A0AAV9R5X1"/>
<evidence type="ECO:0000313" key="4">
    <source>
        <dbReference type="Proteomes" id="UP001311232"/>
    </source>
</evidence>